<keyword evidence="2" id="KW-1185">Reference proteome</keyword>
<proteinExistence type="predicted"/>
<feature type="non-terminal residue" evidence="1">
    <location>
        <position position="1"/>
    </location>
</feature>
<name>W6ZYA8_9APIC</name>
<accession>W6ZYA8</accession>
<gene>
    <name evidence="1" type="ORF">C922_05310</name>
</gene>
<protein>
    <submittedName>
        <fullName evidence="1">Uncharacterized protein</fullName>
    </submittedName>
</protein>
<dbReference type="AlphaFoldDB" id="W6ZYA8"/>
<sequence length="50" mass="5634">SANSYPLLTRILNNIYKTPVSNNSTFYLDLNASRGPEQFVDRSITSRLVS</sequence>
<dbReference type="EMBL" id="KI965513">
    <property type="protein sequence ID" value="EUD64318.1"/>
    <property type="molecule type" value="Genomic_DNA"/>
</dbReference>
<reference evidence="1 2" key="1">
    <citation type="submission" date="2013-02" db="EMBL/GenBank/DDBJ databases">
        <title>The Genome Sequence of Plasmodium inui San Antonio 1.</title>
        <authorList>
            <consortium name="The Broad Institute Genome Sequencing Platform"/>
            <consortium name="The Broad Institute Genome Sequencing Center for Infectious Disease"/>
            <person name="Neafsey D."/>
            <person name="Cheeseman I."/>
            <person name="Volkman S."/>
            <person name="Adams J."/>
            <person name="Walker B."/>
            <person name="Young S.K."/>
            <person name="Zeng Q."/>
            <person name="Gargeya S."/>
            <person name="Fitzgerald M."/>
            <person name="Haas B."/>
            <person name="Abouelleil A."/>
            <person name="Alvarado L."/>
            <person name="Arachchi H.M."/>
            <person name="Berlin A.M."/>
            <person name="Chapman S.B."/>
            <person name="Dewar J."/>
            <person name="Goldberg J."/>
            <person name="Griggs A."/>
            <person name="Gujja S."/>
            <person name="Hansen M."/>
            <person name="Howarth C."/>
            <person name="Imamovic A."/>
            <person name="Larimer J."/>
            <person name="McCowan C."/>
            <person name="Murphy C."/>
            <person name="Neiman D."/>
            <person name="Pearson M."/>
            <person name="Priest M."/>
            <person name="Roberts A."/>
            <person name="Saif S."/>
            <person name="Shea T."/>
            <person name="Sisk P."/>
            <person name="Sykes S."/>
            <person name="Wortman J."/>
            <person name="Nusbaum C."/>
            <person name="Birren B."/>
        </authorList>
    </citation>
    <scope>NUCLEOTIDE SEQUENCE [LARGE SCALE GENOMIC DNA]</scope>
    <source>
        <strain evidence="1 2">San Antonio 1</strain>
    </source>
</reference>
<evidence type="ECO:0000313" key="1">
    <source>
        <dbReference type="EMBL" id="EUD64318.1"/>
    </source>
</evidence>
<dbReference type="GeneID" id="20040584"/>
<dbReference type="VEuPathDB" id="PlasmoDB:C922_05310"/>
<dbReference type="Proteomes" id="UP000030640">
    <property type="component" value="Unassembled WGS sequence"/>
</dbReference>
<evidence type="ECO:0000313" key="2">
    <source>
        <dbReference type="Proteomes" id="UP000030640"/>
    </source>
</evidence>
<dbReference type="RefSeq" id="XP_008819103.1">
    <property type="nucleotide sequence ID" value="XM_008820881.1"/>
</dbReference>
<organism evidence="1 2">
    <name type="scientific">Plasmodium inui San Antonio 1</name>
    <dbReference type="NCBI Taxonomy" id="1237626"/>
    <lineage>
        <taxon>Eukaryota</taxon>
        <taxon>Sar</taxon>
        <taxon>Alveolata</taxon>
        <taxon>Apicomplexa</taxon>
        <taxon>Aconoidasida</taxon>
        <taxon>Haemosporida</taxon>
        <taxon>Plasmodiidae</taxon>
        <taxon>Plasmodium</taxon>
        <taxon>Plasmodium (Plasmodium)</taxon>
    </lineage>
</organism>